<name>A0ABS0SHF9_9HYPH</name>
<dbReference type="EMBL" id="JADGMQ010000022">
    <property type="protein sequence ID" value="MBI1622738.1"/>
    <property type="molecule type" value="Genomic_DNA"/>
</dbReference>
<feature type="transmembrane region" description="Helical" evidence="1">
    <location>
        <begin position="200"/>
        <end position="220"/>
    </location>
</feature>
<sequence>MDFINNLALGFSHSLALHNILYCFIGALLGTAIGVLPGLGPLATIAMLLPLTFSLDPISALIMLAGIYYGAQYGGSTTAILVNLPGENSSVVTAIDGYQMARQGRGGAALATAALASVLAGVIATFFIAGFSPILAKAALSFKSPEYFSLMIVGLFAAVILANGSIIKAIGMVVIGLILGTVGTDLNSGANRFTFGTLNLMSGLEFVAISMGLFAFAEIMSNVAQKASAKTDLHKVSRLWPSKQDFRYGTPAAVRGTLLGSVLGILPGGGAALASFSAYSLEKKVARDPSQFGKGAIQGVAGPEAANNAAAQTSFIPMLTLAIPSNGVMALMMGAMMVHNIVPGPMILTQNAPMFWALVTSMLIGNVILVLLNLPLVGLWVKLISVPYTVLYPAILMFCLIGLYGIENSSFNVYVAAVFGLVGFMLHRLKCEPAPLLLGFILGPLLEENLRRSLLLSKGDFTIFVDRPISLALLLLAAVLLLSTMMPSFRKKREEAFAED</sequence>
<feature type="transmembrane region" description="Helical" evidence="1">
    <location>
        <begin position="15"/>
        <end position="36"/>
    </location>
</feature>
<dbReference type="Pfam" id="PF01970">
    <property type="entry name" value="TctA"/>
    <property type="match status" value="1"/>
</dbReference>
<dbReference type="Proteomes" id="UP000601789">
    <property type="component" value="Unassembled WGS sequence"/>
</dbReference>
<dbReference type="PANTHER" id="PTHR35342">
    <property type="entry name" value="TRICARBOXYLIC TRANSPORT PROTEIN"/>
    <property type="match status" value="1"/>
</dbReference>
<feature type="transmembrane region" description="Helical" evidence="1">
    <location>
        <begin position="48"/>
        <end position="71"/>
    </location>
</feature>
<keyword evidence="1" id="KW-0812">Transmembrane</keyword>
<keyword evidence="4" id="KW-1185">Reference proteome</keyword>
<dbReference type="InterPro" id="IPR002823">
    <property type="entry name" value="DUF112_TM"/>
</dbReference>
<accession>A0ABS0SHF9</accession>
<keyword evidence="1" id="KW-1133">Transmembrane helix</keyword>
<feature type="transmembrane region" description="Helical" evidence="1">
    <location>
        <begin position="354"/>
        <end position="374"/>
    </location>
</feature>
<comment type="caution">
    <text evidence="3">The sequence shown here is derived from an EMBL/GenBank/DDBJ whole genome shotgun (WGS) entry which is preliminary data.</text>
</comment>
<gene>
    <name evidence="3" type="ORF">IOD40_18970</name>
</gene>
<evidence type="ECO:0000259" key="2">
    <source>
        <dbReference type="Pfam" id="PF01970"/>
    </source>
</evidence>
<protein>
    <submittedName>
        <fullName evidence="3">Tripartite tricarboxylate transporter permease</fullName>
    </submittedName>
</protein>
<evidence type="ECO:0000313" key="3">
    <source>
        <dbReference type="EMBL" id="MBI1622738.1"/>
    </source>
</evidence>
<feature type="transmembrane region" description="Helical" evidence="1">
    <location>
        <begin position="461"/>
        <end position="483"/>
    </location>
</feature>
<keyword evidence="1" id="KW-0472">Membrane</keyword>
<evidence type="ECO:0000256" key="1">
    <source>
        <dbReference type="SAM" id="Phobius"/>
    </source>
</evidence>
<feature type="transmembrane region" description="Helical" evidence="1">
    <location>
        <begin position="386"/>
        <end position="404"/>
    </location>
</feature>
<feature type="transmembrane region" description="Helical" evidence="1">
    <location>
        <begin position="147"/>
        <end position="180"/>
    </location>
</feature>
<feature type="domain" description="DUF112" evidence="2">
    <location>
        <begin position="20"/>
        <end position="438"/>
    </location>
</feature>
<feature type="transmembrane region" description="Helical" evidence="1">
    <location>
        <begin position="108"/>
        <end position="135"/>
    </location>
</feature>
<feature type="transmembrane region" description="Helical" evidence="1">
    <location>
        <begin position="257"/>
        <end position="279"/>
    </location>
</feature>
<organism evidence="3 4">
    <name type="scientific">Aquamicrobium zhengzhouense</name>
    <dbReference type="NCBI Taxonomy" id="2781738"/>
    <lineage>
        <taxon>Bacteria</taxon>
        <taxon>Pseudomonadati</taxon>
        <taxon>Pseudomonadota</taxon>
        <taxon>Alphaproteobacteria</taxon>
        <taxon>Hyphomicrobiales</taxon>
        <taxon>Phyllobacteriaceae</taxon>
        <taxon>Aquamicrobium</taxon>
    </lineage>
</organism>
<evidence type="ECO:0000313" key="4">
    <source>
        <dbReference type="Proteomes" id="UP000601789"/>
    </source>
</evidence>
<feature type="transmembrane region" description="Helical" evidence="1">
    <location>
        <begin position="321"/>
        <end position="342"/>
    </location>
</feature>
<dbReference type="RefSeq" id="WP_198478275.1">
    <property type="nucleotide sequence ID" value="NZ_JADGMQ010000022.1"/>
</dbReference>
<dbReference type="PANTHER" id="PTHR35342:SF5">
    <property type="entry name" value="TRICARBOXYLIC TRANSPORT PROTEIN"/>
    <property type="match status" value="1"/>
</dbReference>
<proteinExistence type="predicted"/>
<reference evidence="3 4" key="1">
    <citation type="submission" date="2020-10" db="EMBL/GenBank/DDBJ databases">
        <title>Aquamicrobium zhengzhouensis sp. nov., a exopolysaccharide producing bacterium isolated from farmland soil.</title>
        <authorList>
            <person name="Wang X."/>
        </authorList>
    </citation>
    <scope>NUCLEOTIDE SEQUENCE [LARGE SCALE GENOMIC DNA]</scope>
    <source>
        <strain evidence="4">cd-1</strain>
    </source>
</reference>
<feature type="transmembrane region" description="Helical" evidence="1">
    <location>
        <begin position="411"/>
        <end position="429"/>
    </location>
</feature>